<feature type="region of interest" description="Disordered" evidence="3">
    <location>
        <begin position="598"/>
        <end position="619"/>
    </location>
</feature>
<dbReference type="AlphaFoldDB" id="A0A4Y1RMS3"/>
<feature type="compositionally biased region" description="Basic residues" evidence="3">
    <location>
        <begin position="746"/>
        <end position="755"/>
    </location>
</feature>
<accession>A0A4Y1RMS3</accession>
<gene>
    <name evidence="5" type="ORF">Prudu_016942</name>
</gene>
<dbReference type="InterPro" id="IPR027417">
    <property type="entry name" value="P-loop_NTPase"/>
</dbReference>
<dbReference type="GO" id="GO:0015934">
    <property type="term" value="C:large ribosomal subunit"/>
    <property type="evidence" value="ECO:0007669"/>
    <property type="project" value="InterPro"/>
</dbReference>
<evidence type="ECO:0000256" key="1">
    <source>
        <dbReference type="ARBA" id="ARBA00022980"/>
    </source>
</evidence>
<name>A0A4Y1RMS3_PRUDU</name>
<dbReference type="InterPro" id="IPR036227">
    <property type="entry name" value="Ribosomal_uL15/eL18_sf"/>
</dbReference>
<feature type="region of interest" description="Disordered" evidence="3">
    <location>
        <begin position="703"/>
        <end position="791"/>
    </location>
</feature>
<dbReference type="EMBL" id="AP019302">
    <property type="protein sequence ID" value="BBH05530.1"/>
    <property type="molecule type" value="Genomic_DNA"/>
</dbReference>
<feature type="compositionally biased region" description="Basic residues" evidence="3">
    <location>
        <begin position="721"/>
        <end position="730"/>
    </location>
</feature>
<keyword evidence="1" id="KW-0689">Ribosomal protein</keyword>
<feature type="compositionally biased region" description="Basic residues" evidence="3">
    <location>
        <begin position="703"/>
        <end position="712"/>
    </location>
</feature>
<protein>
    <recommendedName>
        <fullName evidence="4">DUF4371 domain-containing protein</fullName>
    </recommendedName>
</protein>
<feature type="compositionally biased region" description="Basic and acidic residues" evidence="3">
    <location>
        <begin position="780"/>
        <end position="791"/>
    </location>
</feature>
<dbReference type="PANTHER" id="PTHR45749:SF37">
    <property type="entry name" value="OS05G0311600 PROTEIN"/>
    <property type="match status" value="1"/>
</dbReference>
<sequence>MPSLTSGHLLTQIHFMLFFMNPYTVRLRNMGFDTGRTMRAPDTGPNCSFHAFFSEYTKMRRGRAGRVQPGECYHLYPRCVYDAFAEYQLPEILRTPLQSLYLQIKSLDLGSISEFFSRALQSPELLASRGYPYEELGGQEKSRTTKSKGTQNWTFGNCNARNTNQLAWVPTLLYFLQFVRSNLILNLKGLNMKVKELSLKEPILIKKLIPILLSVIEDYVLKQTHFRLINAIMFEEHREFLLGPCQPKLKEYPSHLEEKKCIDLMAFAIDGFRNWRRVGGKECAFLTHVGIINSPHHFAIQKWMDLKNPTHHIDRVVQPSQEVAKNRLRLTTTIEAIRYLANQAMAFRGDDESHDSSNRGNFIELVKAFTRMNEEVEKVVLQDAPLNAQYISRKIQKEILNIYANKVRKRIRDETGKMGNFVFSLMKHLMILRRNKQMAIIIRKSQDIVSALNLVASTKMELDELRNNGWDDFIQSVRSFCEKHEISMPDMGAHHTMGTRHSCQQKDCITMEHYYHMDVFNEDNEVGPMQVMTAGDGGWPVANGWRLLADNTPCDGDSGESPAMADGGWPAVAKNLNDKKNPSCVSKLSRVLARRRRSALDASSRLHNNSATKQPPRTATRRTIFRRIKQTNMLRRRLASLLSTAIRTKPTLSPSPISFQSLHLLQCPNPNPSIGDVKGFGFQPQGLRAYSLLSLNDLRGKVPRKQKTRKGRGIGSGKGKTAGRGHKGQKARGSGKLGFEGGQTPLRRRLPKRGFKNPFSLTFQMKKRENESENESEDEIERKDEREEIQK</sequence>
<dbReference type="GO" id="GO:0003735">
    <property type="term" value="F:structural constituent of ribosome"/>
    <property type="evidence" value="ECO:0007669"/>
    <property type="project" value="InterPro"/>
</dbReference>
<dbReference type="Gene3D" id="3.40.50.300">
    <property type="entry name" value="P-loop containing nucleotide triphosphate hydrolases"/>
    <property type="match status" value="1"/>
</dbReference>
<keyword evidence="2" id="KW-0687">Ribonucleoprotein</keyword>
<evidence type="ECO:0000256" key="2">
    <source>
        <dbReference type="ARBA" id="ARBA00023274"/>
    </source>
</evidence>
<evidence type="ECO:0000259" key="4">
    <source>
        <dbReference type="Pfam" id="PF14291"/>
    </source>
</evidence>
<dbReference type="NCBIfam" id="TIGR01071">
    <property type="entry name" value="rplO_bact"/>
    <property type="match status" value="1"/>
</dbReference>
<organism evidence="5">
    <name type="scientific">Prunus dulcis</name>
    <name type="common">Almond</name>
    <name type="synonym">Amygdalus dulcis</name>
    <dbReference type="NCBI Taxonomy" id="3755"/>
    <lineage>
        <taxon>Eukaryota</taxon>
        <taxon>Viridiplantae</taxon>
        <taxon>Streptophyta</taxon>
        <taxon>Embryophyta</taxon>
        <taxon>Tracheophyta</taxon>
        <taxon>Spermatophyta</taxon>
        <taxon>Magnoliopsida</taxon>
        <taxon>eudicotyledons</taxon>
        <taxon>Gunneridae</taxon>
        <taxon>Pentapetalae</taxon>
        <taxon>rosids</taxon>
        <taxon>fabids</taxon>
        <taxon>Rosales</taxon>
        <taxon>Rosaceae</taxon>
        <taxon>Amygdaloideae</taxon>
        <taxon>Amygdaleae</taxon>
        <taxon>Prunus</taxon>
    </lineage>
</organism>
<dbReference type="PANTHER" id="PTHR45749">
    <property type="match status" value="1"/>
</dbReference>
<proteinExistence type="predicted"/>
<dbReference type="SUPFAM" id="SSF52080">
    <property type="entry name" value="Ribosomal proteins L15p and L18e"/>
    <property type="match status" value="1"/>
</dbReference>
<dbReference type="InterPro" id="IPR025398">
    <property type="entry name" value="DUF4371"/>
</dbReference>
<evidence type="ECO:0000256" key="3">
    <source>
        <dbReference type="SAM" id="MobiDB-lite"/>
    </source>
</evidence>
<reference evidence="5" key="1">
    <citation type="journal article" date="2019" name="Science">
        <title>Mutation of a bHLH transcription factor allowed almond domestication.</title>
        <authorList>
            <person name="Sanchez-Perez R."/>
            <person name="Pavan S."/>
            <person name="Mazzeo R."/>
            <person name="Moldovan C."/>
            <person name="Aiese Cigliano R."/>
            <person name="Del Cueto J."/>
            <person name="Ricciardi F."/>
            <person name="Lotti C."/>
            <person name="Ricciardi L."/>
            <person name="Dicenta F."/>
            <person name="Lopez-Marques R.L."/>
            <person name="Lindberg Moller B."/>
        </authorList>
    </citation>
    <scope>NUCLEOTIDE SEQUENCE</scope>
</reference>
<dbReference type="GO" id="GO:0006412">
    <property type="term" value="P:translation"/>
    <property type="evidence" value="ECO:0007669"/>
    <property type="project" value="InterPro"/>
</dbReference>
<evidence type="ECO:0000313" key="5">
    <source>
        <dbReference type="EMBL" id="BBH05530.1"/>
    </source>
</evidence>
<feature type="domain" description="DUF4371" evidence="4">
    <location>
        <begin position="284"/>
        <end position="443"/>
    </location>
</feature>
<dbReference type="Pfam" id="PF14291">
    <property type="entry name" value="DUF4371"/>
    <property type="match status" value="1"/>
</dbReference>
<dbReference type="SUPFAM" id="SSF52540">
    <property type="entry name" value="P-loop containing nucleoside triphosphate hydrolases"/>
    <property type="match status" value="1"/>
</dbReference>
<dbReference type="InterPro" id="IPR005749">
    <property type="entry name" value="Ribosomal_uL15_bac-type"/>
</dbReference>